<dbReference type="KEGG" id="lhb:D1010_13065"/>
<reference evidence="1 2" key="1">
    <citation type="submission" date="2019-10" db="EMBL/GenBank/DDBJ databases">
        <title>The completed genome of Lactobacillus harbinensis M1.</title>
        <authorList>
            <person name="Zheng Y."/>
        </authorList>
    </citation>
    <scope>NUCLEOTIDE SEQUENCE [LARGE SCALE GENOMIC DNA]</scope>
    <source>
        <strain evidence="1 2">M1</strain>
    </source>
</reference>
<accession>A0A5P8M7Q2</accession>
<protein>
    <submittedName>
        <fullName evidence="1">Uncharacterized protein</fullName>
    </submittedName>
</protein>
<name>A0A5P8M7Q2_9LACO</name>
<sequence length="120" mass="14395">MREESKLLLQRYDHYFQREYNYRYWLRIVTNRFDNVYGFFLESRKKGEAIVHSNELLALPFASGLYDTVLHDLQAHSHLDIIYRDTAQLRKRVPAVTFDPLHGHRHSTAYLPTDKNNKRS</sequence>
<evidence type="ECO:0000313" key="1">
    <source>
        <dbReference type="EMBL" id="QFR24235.1"/>
    </source>
</evidence>
<gene>
    <name evidence="1" type="ORF">D1010_13065</name>
</gene>
<organism evidence="1 2">
    <name type="scientific">Schleiferilactobacillus harbinensis</name>
    <dbReference type="NCBI Taxonomy" id="304207"/>
    <lineage>
        <taxon>Bacteria</taxon>
        <taxon>Bacillati</taxon>
        <taxon>Bacillota</taxon>
        <taxon>Bacilli</taxon>
        <taxon>Lactobacillales</taxon>
        <taxon>Lactobacillaceae</taxon>
        <taxon>Schleiferilactobacillus</taxon>
    </lineage>
</organism>
<dbReference type="EMBL" id="CP045143">
    <property type="protein sequence ID" value="QFR24235.1"/>
    <property type="molecule type" value="Genomic_DNA"/>
</dbReference>
<dbReference type="RefSeq" id="WP_152261214.1">
    <property type="nucleotide sequence ID" value="NZ_CAUFDJ010000023.1"/>
</dbReference>
<dbReference type="AlphaFoldDB" id="A0A5P8M7Q2"/>
<dbReference type="Proteomes" id="UP000326779">
    <property type="component" value="Chromosome"/>
</dbReference>
<proteinExistence type="predicted"/>
<evidence type="ECO:0000313" key="2">
    <source>
        <dbReference type="Proteomes" id="UP000326779"/>
    </source>
</evidence>